<dbReference type="STRING" id="1619044.UY92_C0005G0007"/>
<dbReference type="Pfam" id="PF00342">
    <property type="entry name" value="PGI"/>
    <property type="match status" value="2"/>
</dbReference>
<comment type="subcellular location">
    <subcellularLocation>
        <location evidence="6">Cytoplasm</location>
    </subcellularLocation>
</comment>
<dbReference type="PRINTS" id="PR00662">
    <property type="entry name" value="G6PISOMERASE"/>
</dbReference>
<dbReference type="InterPro" id="IPR035476">
    <property type="entry name" value="SIS_PGI_1"/>
</dbReference>
<comment type="similarity">
    <text evidence="1 6 7">Belongs to the GPI family.</text>
</comment>
<keyword evidence="5 6" id="KW-0413">Isomerase</keyword>
<dbReference type="GO" id="GO:0006094">
    <property type="term" value="P:gluconeogenesis"/>
    <property type="evidence" value="ECO:0007669"/>
    <property type="project" value="UniProtKB-UniRule"/>
</dbReference>
<sequence>MLQIDFSNLFKVSGDHGLAEKELDRVFIRLPACLEQFKNRAQDFFRVIDDTAAVAEIKQFVRERRERYRDVVVLGIGGSALGASCLQQSLTPLYGHKARRPGPGLYILDNIDPVMMREILDVINLKRTLFIVVTKSGGTPETLAQYFYFQALVAKAGGRVGQQFVVVTDPQEGFLRRAAERDGIPTFPVPPRVGGRFSVLTAVGLLPGAFMGVNIDKLLRGARVMRDRFLSPDPRINDSFRLAAVQHLLAQKGKSINVLMPYAQKLIRFADWYRQLLSESIGKAVDERGETVHAGLTPVSALGVTDQHSQSQLYNEGPNDKLIMFLNVKNLGPRVNIPSPPSGESTLAFLRRTSFNELMDVECQGTQRSYTENDRPNLAITVDRLDEDHLGQLFILFQGATAFLGELTGVDAFNQPGVERAKQVTKEILLARQGAKKRT</sequence>
<dbReference type="Gene3D" id="3.40.50.10490">
    <property type="entry name" value="Glucose-6-phosphate isomerase like protein, domain 1"/>
    <property type="match status" value="2"/>
</dbReference>
<accession>A0A0G1YH94</accession>
<protein>
    <recommendedName>
        <fullName evidence="6">Glucose-6-phosphate isomerase</fullName>
        <shortName evidence="6">GPI</shortName>
        <ecNumber evidence="6">5.3.1.9</ecNumber>
    </recommendedName>
    <alternativeName>
        <fullName evidence="6">Phosphoglucose isomerase</fullName>
        <shortName evidence="6">PGI</shortName>
    </alternativeName>
    <alternativeName>
        <fullName evidence="6">Phosphohexose isomerase</fullName>
        <shortName evidence="6">PHI</shortName>
    </alternativeName>
</protein>
<dbReference type="UniPathway" id="UPA00109">
    <property type="reaction ID" value="UER00181"/>
</dbReference>
<proteinExistence type="inferred from homology"/>
<comment type="catalytic activity">
    <reaction evidence="6 7">
        <text>alpha-D-glucose 6-phosphate = beta-D-fructose 6-phosphate</text>
        <dbReference type="Rhea" id="RHEA:11816"/>
        <dbReference type="ChEBI" id="CHEBI:57634"/>
        <dbReference type="ChEBI" id="CHEBI:58225"/>
        <dbReference type="EC" id="5.3.1.9"/>
    </reaction>
</comment>
<dbReference type="InterPro" id="IPR046348">
    <property type="entry name" value="SIS_dom_sf"/>
</dbReference>
<comment type="pathway">
    <text evidence="6 7">Carbohydrate degradation; glycolysis; D-glyceraldehyde 3-phosphate and glycerone phosphate from D-glucose: step 2/4.</text>
</comment>
<dbReference type="GO" id="GO:0004347">
    <property type="term" value="F:glucose-6-phosphate isomerase activity"/>
    <property type="evidence" value="ECO:0007669"/>
    <property type="project" value="UniProtKB-UniRule"/>
</dbReference>
<dbReference type="FunFam" id="3.40.50.10490:FF:000016">
    <property type="entry name" value="Glucose-6-phosphate isomerase"/>
    <property type="match status" value="1"/>
</dbReference>
<gene>
    <name evidence="6" type="primary">pgi</name>
    <name evidence="8" type="ORF">UY92_C0005G0007</name>
</gene>
<keyword evidence="3 6" id="KW-0963">Cytoplasm</keyword>
<dbReference type="GO" id="GO:0097367">
    <property type="term" value="F:carbohydrate derivative binding"/>
    <property type="evidence" value="ECO:0007669"/>
    <property type="project" value="InterPro"/>
</dbReference>
<dbReference type="PROSITE" id="PS51463">
    <property type="entry name" value="P_GLUCOSE_ISOMERASE_3"/>
    <property type="match status" value="1"/>
</dbReference>
<dbReference type="GO" id="GO:0048029">
    <property type="term" value="F:monosaccharide binding"/>
    <property type="evidence" value="ECO:0007669"/>
    <property type="project" value="TreeGrafter"/>
</dbReference>
<comment type="caution">
    <text evidence="8">The sequence shown here is derived from an EMBL/GenBank/DDBJ whole genome shotgun (WGS) entry which is preliminary data.</text>
</comment>
<reference evidence="8 9" key="1">
    <citation type="journal article" date="2015" name="Nature">
        <title>rRNA introns, odd ribosomes, and small enigmatic genomes across a large radiation of phyla.</title>
        <authorList>
            <person name="Brown C.T."/>
            <person name="Hug L.A."/>
            <person name="Thomas B.C."/>
            <person name="Sharon I."/>
            <person name="Castelle C.J."/>
            <person name="Singh A."/>
            <person name="Wilkins M.J."/>
            <person name="Williams K.H."/>
            <person name="Banfield J.F."/>
        </authorList>
    </citation>
    <scope>NUCLEOTIDE SEQUENCE [LARGE SCALE GENOMIC DNA]</scope>
</reference>
<organism evidence="8 9">
    <name type="scientific">Candidatus Magasanikbacteria bacterium GW2011_GWA2_56_11</name>
    <dbReference type="NCBI Taxonomy" id="1619044"/>
    <lineage>
        <taxon>Bacteria</taxon>
        <taxon>Candidatus Magasanikiibacteriota</taxon>
    </lineage>
</organism>
<evidence type="ECO:0000256" key="2">
    <source>
        <dbReference type="ARBA" id="ARBA00022432"/>
    </source>
</evidence>
<feature type="active site" evidence="6">
    <location>
        <position position="308"/>
    </location>
</feature>
<dbReference type="CDD" id="cd05015">
    <property type="entry name" value="SIS_PGI_1"/>
    <property type="match status" value="1"/>
</dbReference>
<evidence type="ECO:0000256" key="4">
    <source>
        <dbReference type="ARBA" id="ARBA00023152"/>
    </source>
</evidence>
<comment type="function">
    <text evidence="6">Catalyzes the reversible isomerization of glucose-6-phosphate to fructose-6-phosphate.</text>
</comment>
<dbReference type="HAMAP" id="MF_00473">
    <property type="entry name" value="G6P_isomerase"/>
    <property type="match status" value="1"/>
</dbReference>
<dbReference type="GO" id="GO:0005829">
    <property type="term" value="C:cytosol"/>
    <property type="evidence" value="ECO:0007669"/>
    <property type="project" value="TreeGrafter"/>
</dbReference>
<dbReference type="EC" id="5.3.1.9" evidence="6"/>
<dbReference type="PATRIC" id="fig|1619044.3.peg.380"/>
<name>A0A0G1YH94_9BACT</name>
<evidence type="ECO:0000256" key="7">
    <source>
        <dbReference type="RuleBase" id="RU000612"/>
    </source>
</evidence>
<evidence type="ECO:0000256" key="1">
    <source>
        <dbReference type="ARBA" id="ARBA00006604"/>
    </source>
</evidence>
<dbReference type="CDD" id="cd05016">
    <property type="entry name" value="SIS_PGI_2"/>
    <property type="match status" value="1"/>
</dbReference>
<evidence type="ECO:0000313" key="8">
    <source>
        <dbReference type="EMBL" id="KKW42585.1"/>
    </source>
</evidence>
<dbReference type="Proteomes" id="UP000033870">
    <property type="component" value="Unassembled WGS sequence"/>
</dbReference>
<evidence type="ECO:0000256" key="3">
    <source>
        <dbReference type="ARBA" id="ARBA00022490"/>
    </source>
</evidence>
<dbReference type="GO" id="GO:0006096">
    <property type="term" value="P:glycolytic process"/>
    <property type="evidence" value="ECO:0007669"/>
    <property type="project" value="UniProtKB-UniRule"/>
</dbReference>
<feature type="active site" description="Proton donor" evidence="6">
    <location>
        <position position="279"/>
    </location>
</feature>
<evidence type="ECO:0000256" key="6">
    <source>
        <dbReference type="HAMAP-Rule" id="MF_00473"/>
    </source>
</evidence>
<dbReference type="GO" id="GO:0051156">
    <property type="term" value="P:glucose 6-phosphate metabolic process"/>
    <property type="evidence" value="ECO:0007669"/>
    <property type="project" value="TreeGrafter"/>
</dbReference>
<dbReference type="SUPFAM" id="SSF53697">
    <property type="entry name" value="SIS domain"/>
    <property type="match status" value="1"/>
</dbReference>
<dbReference type="AlphaFoldDB" id="A0A0G1YH94"/>
<dbReference type="PANTHER" id="PTHR11469:SF1">
    <property type="entry name" value="GLUCOSE-6-PHOSPHATE ISOMERASE"/>
    <property type="match status" value="1"/>
</dbReference>
<evidence type="ECO:0000256" key="5">
    <source>
        <dbReference type="ARBA" id="ARBA00023235"/>
    </source>
</evidence>
<dbReference type="InterPro" id="IPR001672">
    <property type="entry name" value="G6P_Isomerase"/>
</dbReference>
<feature type="active site" evidence="6">
    <location>
        <position position="422"/>
    </location>
</feature>
<dbReference type="InterPro" id="IPR035482">
    <property type="entry name" value="SIS_PGI_2"/>
</dbReference>
<comment type="pathway">
    <text evidence="6">Carbohydrate biosynthesis; gluconeogenesis.</text>
</comment>
<dbReference type="UniPathway" id="UPA00138"/>
<dbReference type="EMBL" id="LCRX01000005">
    <property type="protein sequence ID" value="KKW42585.1"/>
    <property type="molecule type" value="Genomic_DNA"/>
</dbReference>
<keyword evidence="4 6" id="KW-0324">Glycolysis</keyword>
<keyword evidence="2 6" id="KW-0312">Gluconeogenesis</keyword>
<evidence type="ECO:0000313" key="9">
    <source>
        <dbReference type="Proteomes" id="UP000033870"/>
    </source>
</evidence>
<dbReference type="PANTHER" id="PTHR11469">
    <property type="entry name" value="GLUCOSE-6-PHOSPHATE ISOMERASE"/>
    <property type="match status" value="1"/>
</dbReference>